<gene>
    <name evidence="1" type="ORF">LEP1GSC161_2304</name>
</gene>
<evidence type="ECO:0008006" key="3">
    <source>
        <dbReference type="Google" id="ProtNLM"/>
    </source>
</evidence>
<dbReference type="Proteomes" id="UP000012149">
    <property type="component" value="Unassembled WGS sequence"/>
</dbReference>
<accession>M6W741</accession>
<evidence type="ECO:0000313" key="1">
    <source>
        <dbReference type="EMBL" id="EMO57558.1"/>
    </source>
</evidence>
<dbReference type="NCBIfam" id="NF033160">
    <property type="entry name" value="lipo_LipL36"/>
    <property type="match status" value="1"/>
</dbReference>
<name>M6W741_9LEPT</name>
<proteinExistence type="predicted"/>
<protein>
    <recommendedName>
        <fullName evidence="3">Lipoprotein</fullName>
    </recommendedName>
</protein>
<comment type="caution">
    <text evidence="1">The sequence shown here is derived from an EMBL/GenBank/DDBJ whole genome shotgun (WGS) entry which is preliminary data.</text>
</comment>
<dbReference type="AlphaFoldDB" id="M6W741"/>
<reference evidence="1 2" key="1">
    <citation type="submission" date="2013-01" db="EMBL/GenBank/DDBJ databases">
        <authorList>
            <person name="Harkins D.M."/>
            <person name="Durkin A.S."/>
            <person name="Brinkac L.M."/>
            <person name="Haft D.H."/>
            <person name="Selengut J.D."/>
            <person name="Sanka R."/>
            <person name="DePew J."/>
            <person name="Purushe J."/>
            <person name="Matthias M.A."/>
            <person name="Vinetz J.M."/>
            <person name="Sutton G.G."/>
            <person name="Nierman W.C."/>
            <person name="Fouts D.E."/>
        </authorList>
    </citation>
    <scope>NUCLEOTIDE SEQUENCE [LARGE SCALE GENOMIC DNA]</scope>
    <source>
        <strain evidence="1 2">CBC1416</strain>
    </source>
</reference>
<sequence>MNTARSLPKFRNFHVKTSFFCILFDLILPLRDSMDFEKRDLIITRGFFFMKRNVMRFAAVAALTVALSACKKSEDNDDDTITLALLYLVDQTSGNCVTLIKNDAAHSGAAGAGDGKPTYTATGTTRPKAACSGTFNTVFIVNNVEAVVNSVKAAYQAAKDKADASGSNCTAVSAGLQTTIDAVTSLKVEQTLASNNGFCSNTGTGWNLNPLNVGGNQVSVDPNAQYVGKTVLACPSEIAKEKQIAFLSTLGFSTIAGSVATDMATNLAFKQKTAAVAASNFKWTSDAASKGRLINVSELTAAGKSGAALVAFGAAGTIIGNNPANAVGTAARACAKDILSKESEAAQNVAFALHDQAVGFAGAITGGVIDSIITTAQAEAVKEVLFNSITCKYGDFDEEAAGNKTTVGTETNVKNIGTCPTTYPQY</sequence>
<evidence type="ECO:0000313" key="2">
    <source>
        <dbReference type="Proteomes" id="UP000012149"/>
    </source>
</evidence>
<organism evidence="1 2">
    <name type="scientific">Leptospira santarosai str. CBC1416</name>
    <dbReference type="NCBI Taxonomy" id="1193059"/>
    <lineage>
        <taxon>Bacteria</taxon>
        <taxon>Pseudomonadati</taxon>
        <taxon>Spirochaetota</taxon>
        <taxon>Spirochaetia</taxon>
        <taxon>Leptospirales</taxon>
        <taxon>Leptospiraceae</taxon>
        <taxon>Leptospira</taxon>
    </lineage>
</organism>
<dbReference type="EMBL" id="AKWE02000112">
    <property type="protein sequence ID" value="EMO57558.1"/>
    <property type="molecule type" value="Genomic_DNA"/>
</dbReference>